<dbReference type="Proteomes" id="UP001583186">
    <property type="component" value="Unassembled WGS sequence"/>
</dbReference>
<dbReference type="Pfam" id="PF13561">
    <property type="entry name" value="adh_short_C2"/>
    <property type="match status" value="1"/>
</dbReference>
<gene>
    <name evidence="3" type="ORF">Sste5346_006196</name>
</gene>
<dbReference type="InterPro" id="IPR002347">
    <property type="entry name" value="SDR_fam"/>
</dbReference>
<dbReference type="Gene3D" id="3.40.50.720">
    <property type="entry name" value="NAD(P)-binding Rossmann-like Domain"/>
    <property type="match status" value="2"/>
</dbReference>
<evidence type="ECO:0000256" key="1">
    <source>
        <dbReference type="ARBA" id="ARBA00006484"/>
    </source>
</evidence>
<evidence type="ECO:0000313" key="3">
    <source>
        <dbReference type="EMBL" id="KAL1894054.1"/>
    </source>
</evidence>
<sequence>MSQVLDLFSICGKTALITGANGGIGGAMAEALAEAGASIIVLQVPGDPNAAATKEALARVQPPVSFAAYDCDLADEAAILKTVAAIWDRDGREIDILVNCAGVSGHRPILDVDTAFREKVVRINMTANYVLTQEVGKRMIARTVCVRGTYILTPLTQGYFDNEPGFKEYILSRTPMGRWGEPKDFKGITVFFCSPASDYITGVRMPIDGGFHGR</sequence>
<dbReference type="EMBL" id="JAWCUI010000035">
    <property type="protein sequence ID" value="KAL1894054.1"/>
    <property type="molecule type" value="Genomic_DNA"/>
</dbReference>
<dbReference type="PANTHER" id="PTHR42760">
    <property type="entry name" value="SHORT-CHAIN DEHYDROGENASES/REDUCTASES FAMILY MEMBER"/>
    <property type="match status" value="1"/>
</dbReference>
<reference evidence="3 4" key="1">
    <citation type="journal article" date="2024" name="IMA Fungus">
        <title>IMA Genome - F19 : A genome assembly and annotation guide to empower mycologists, including annotated draft genome sequences of Ceratocystis pirilliformis, Diaporthe australafricana, Fusarium ophioides, Paecilomyces lecythidis, and Sporothrix stenoceras.</title>
        <authorList>
            <person name="Aylward J."/>
            <person name="Wilson A.M."/>
            <person name="Visagie C.M."/>
            <person name="Spraker J."/>
            <person name="Barnes I."/>
            <person name="Buitendag C."/>
            <person name="Ceriani C."/>
            <person name="Del Mar Angel L."/>
            <person name="du Plessis D."/>
            <person name="Fuchs T."/>
            <person name="Gasser K."/>
            <person name="Kramer D."/>
            <person name="Li W."/>
            <person name="Munsamy K."/>
            <person name="Piso A."/>
            <person name="Price J.L."/>
            <person name="Sonnekus B."/>
            <person name="Thomas C."/>
            <person name="van der Nest A."/>
            <person name="van Dijk A."/>
            <person name="van Heerden A."/>
            <person name="van Vuuren N."/>
            <person name="Yilmaz N."/>
            <person name="Duong T.A."/>
            <person name="van der Merwe N.A."/>
            <person name="Wingfield M.J."/>
            <person name="Wingfield B.D."/>
        </authorList>
    </citation>
    <scope>NUCLEOTIDE SEQUENCE [LARGE SCALE GENOMIC DNA]</scope>
    <source>
        <strain evidence="3 4">CMW 5346</strain>
    </source>
</reference>
<dbReference type="SUPFAM" id="SSF51735">
    <property type="entry name" value="NAD(P)-binding Rossmann-fold domains"/>
    <property type="match status" value="1"/>
</dbReference>
<proteinExistence type="inferred from homology"/>
<name>A0ABR3Z0A1_9PEZI</name>
<evidence type="ECO:0000313" key="4">
    <source>
        <dbReference type="Proteomes" id="UP001583186"/>
    </source>
</evidence>
<comment type="caution">
    <text evidence="3">The sequence shown here is derived from an EMBL/GenBank/DDBJ whole genome shotgun (WGS) entry which is preliminary data.</text>
</comment>
<dbReference type="PANTHER" id="PTHR42760:SF115">
    <property type="entry name" value="3-OXOACYL-[ACYL-CARRIER-PROTEIN] REDUCTASE FABG"/>
    <property type="match status" value="1"/>
</dbReference>
<keyword evidence="2" id="KW-0560">Oxidoreductase</keyword>
<organism evidence="3 4">
    <name type="scientific">Sporothrix stenoceras</name>
    <dbReference type="NCBI Taxonomy" id="5173"/>
    <lineage>
        <taxon>Eukaryota</taxon>
        <taxon>Fungi</taxon>
        <taxon>Dikarya</taxon>
        <taxon>Ascomycota</taxon>
        <taxon>Pezizomycotina</taxon>
        <taxon>Sordariomycetes</taxon>
        <taxon>Sordariomycetidae</taxon>
        <taxon>Ophiostomatales</taxon>
        <taxon>Ophiostomataceae</taxon>
        <taxon>Sporothrix</taxon>
    </lineage>
</organism>
<dbReference type="PRINTS" id="PR00081">
    <property type="entry name" value="GDHRDH"/>
</dbReference>
<keyword evidence="4" id="KW-1185">Reference proteome</keyword>
<protein>
    <submittedName>
        <fullName evidence="3">Uncharacterized protein</fullName>
    </submittedName>
</protein>
<comment type="similarity">
    <text evidence="1">Belongs to the short-chain dehydrogenases/reductases (SDR) family.</text>
</comment>
<dbReference type="Pfam" id="PF00106">
    <property type="entry name" value="adh_short"/>
    <property type="match status" value="1"/>
</dbReference>
<dbReference type="InterPro" id="IPR036291">
    <property type="entry name" value="NAD(P)-bd_dom_sf"/>
</dbReference>
<accession>A0ABR3Z0A1</accession>
<evidence type="ECO:0000256" key="2">
    <source>
        <dbReference type="ARBA" id="ARBA00023002"/>
    </source>
</evidence>